<sequence length="559" mass="62115">MLNCALQCVLNCTVRCMLNRALNCMLKISCVLHCARSGESTSEDEHTIASDSSTDNSAAPSTRRRRPVPQTRDHIHNGFILYRNLAQDVFLLTRQQRQNNTPGGIYLAEASTMFAGGPVTRERIEELVDKLNAHAISSLAALTPLKPRVVVQRNEPRHALNTRLMMLQAQHLSKRLVVWNADHIPHQPRGTAPQAPLTRVEQAVAMRVKDAEFDHTTADTWYYEGAPYILLDTACAEAGAFHNNEVEACGLLTDEQEPPDDGTGPYRRLQYLPAAILVHPIHGHKPTTILQGSHDLASHGATFALRPRASKEPATVLMPATNTGTAPKAIKRINFGLGDWFVVTDHWVQGRTFRECWVVDLSVPPKGIKRATLFVLLTRFKSLDDIHLLRPLYTTPTERRSVVTAFQRATRLTDDLAAELRLLDATAADTRRRYRNEFRISIVWEAGAAEEVVIVMQQLPNYDEYFGSASFADDSDHVAYAAYDCLDADVRRTGLPDASSIGLLTRYDLDPEGLDSSHPQVCVCGGIVTYDCKVYVGSPVYAMHGALKRARSTNVCTVR</sequence>
<evidence type="ECO:0000256" key="1">
    <source>
        <dbReference type="SAM" id="MobiDB-lite"/>
    </source>
</evidence>
<dbReference type="InParanoid" id="D8UKA1"/>
<dbReference type="AlphaFoldDB" id="D8UKA1"/>
<organism evidence="3">
    <name type="scientific">Volvox carteri f. nagariensis</name>
    <dbReference type="NCBI Taxonomy" id="3068"/>
    <lineage>
        <taxon>Eukaryota</taxon>
        <taxon>Viridiplantae</taxon>
        <taxon>Chlorophyta</taxon>
        <taxon>core chlorophytes</taxon>
        <taxon>Chlorophyceae</taxon>
        <taxon>CS clade</taxon>
        <taxon>Chlamydomonadales</taxon>
        <taxon>Volvocaceae</taxon>
        <taxon>Volvox</taxon>
    </lineage>
</organism>
<proteinExistence type="predicted"/>
<dbReference type="STRING" id="3068.D8UKA1"/>
<keyword evidence="3" id="KW-1185">Reference proteome</keyword>
<dbReference type="OrthoDB" id="2986975at2759"/>
<name>D8UKA1_VOLCA</name>
<dbReference type="RefSeq" id="XP_002959088.1">
    <property type="nucleotide sequence ID" value="XM_002959042.1"/>
</dbReference>
<dbReference type="EMBL" id="GL378441">
    <property type="protein sequence ID" value="EFJ39851.1"/>
    <property type="molecule type" value="Genomic_DNA"/>
</dbReference>
<dbReference type="Proteomes" id="UP000001058">
    <property type="component" value="Unassembled WGS sequence"/>
</dbReference>
<accession>D8UKA1</accession>
<evidence type="ECO:0000313" key="3">
    <source>
        <dbReference type="Proteomes" id="UP000001058"/>
    </source>
</evidence>
<dbReference type="eggNOG" id="ENOG502S8WR">
    <property type="taxonomic scope" value="Eukaryota"/>
</dbReference>
<feature type="compositionally biased region" description="Polar residues" evidence="1">
    <location>
        <begin position="49"/>
        <end position="60"/>
    </location>
</feature>
<feature type="region of interest" description="Disordered" evidence="1">
    <location>
        <begin position="42"/>
        <end position="70"/>
    </location>
</feature>
<dbReference type="GeneID" id="9625912"/>
<protein>
    <submittedName>
        <fullName evidence="2">Uncharacterized protein</fullName>
    </submittedName>
</protein>
<dbReference type="KEGG" id="vcn:VOLCADRAFT_100473"/>
<gene>
    <name evidence="2" type="ORF">VOLCADRAFT_100473</name>
</gene>
<reference evidence="2 3" key="1">
    <citation type="journal article" date="2010" name="Science">
        <title>Genomic analysis of organismal complexity in the multicellular green alga Volvox carteri.</title>
        <authorList>
            <person name="Prochnik S.E."/>
            <person name="Umen J."/>
            <person name="Nedelcu A.M."/>
            <person name="Hallmann A."/>
            <person name="Miller S.M."/>
            <person name="Nishii I."/>
            <person name="Ferris P."/>
            <person name="Kuo A."/>
            <person name="Mitros T."/>
            <person name="Fritz-Laylin L.K."/>
            <person name="Hellsten U."/>
            <person name="Chapman J."/>
            <person name="Simakov O."/>
            <person name="Rensing S.A."/>
            <person name="Terry A."/>
            <person name="Pangilinan J."/>
            <person name="Kapitonov V."/>
            <person name="Jurka J."/>
            <person name="Salamov A."/>
            <person name="Shapiro H."/>
            <person name="Schmutz J."/>
            <person name="Grimwood J."/>
            <person name="Lindquist E."/>
            <person name="Lucas S."/>
            <person name="Grigoriev I.V."/>
            <person name="Schmitt R."/>
            <person name="Kirk D."/>
            <person name="Rokhsar D.S."/>
        </authorList>
    </citation>
    <scope>NUCLEOTIDE SEQUENCE [LARGE SCALE GENOMIC DNA]</scope>
    <source>
        <strain evidence="3">f. Nagariensis / Eve</strain>
    </source>
</reference>
<evidence type="ECO:0000313" key="2">
    <source>
        <dbReference type="EMBL" id="EFJ39851.1"/>
    </source>
</evidence>